<dbReference type="Pfam" id="PF08309">
    <property type="entry name" value="LVIVD"/>
    <property type="match status" value="1"/>
</dbReference>
<name>A0ABS5RBB7_9HYPH</name>
<protein>
    <submittedName>
        <fullName evidence="1">RNA polymerase subunit sigma-70</fullName>
    </submittedName>
</protein>
<dbReference type="SUPFAM" id="SSF75011">
    <property type="entry name" value="3-carboxy-cis,cis-mucoante lactonizing enzyme"/>
    <property type="match status" value="1"/>
</dbReference>
<gene>
    <name evidence="1" type="ORF">KIP89_17720</name>
</gene>
<organism evidence="1 2">
    <name type="scientific">Ancylobacter radicis</name>
    <dbReference type="NCBI Taxonomy" id="2836179"/>
    <lineage>
        <taxon>Bacteria</taxon>
        <taxon>Pseudomonadati</taxon>
        <taxon>Pseudomonadota</taxon>
        <taxon>Alphaproteobacteria</taxon>
        <taxon>Hyphomicrobiales</taxon>
        <taxon>Xanthobacteraceae</taxon>
        <taxon>Ancylobacter</taxon>
    </lineage>
</organism>
<evidence type="ECO:0000313" key="1">
    <source>
        <dbReference type="EMBL" id="MBS9478950.1"/>
    </source>
</evidence>
<dbReference type="Proteomes" id="UP001166585">
    <property type="component" value="Unassembled WGS sequence"/>
</dbReference>
<reference evidence="1" key="1">
    <citation type="submission" date="2021-05" db="EMBL/GenBank/DDBJ databases">
        <authorList>
            <person name="Sun Q."/>
            <person name="Inoue M."/>
        </authorList>
    </citation>
    <scope>NUCLEOTIDE SEQUENCE</scope>
    <source>
        <strain evidence="1">VKM B-3255</strain>
    </source>
</reference>
<dbReference type="RefSeq" id="WP_213756907.1">
    <property type="nucleotide sequence ID" value="NZ_JAHCQH010000021.1"/>
</dbReference>
<dbReference type="InterPro" id="IPR013211">
    <property type="entry name" value="LVIVD"/>
</dbReference>
<dbReference type="EMBL" id="JAHCQH010000021">
    <property type="protein sequence ID" value="MBS9478950.1"/>
    <property type="molecule type" value="Genomic_DNA"/>
</dbReference>
<keyword evidence="2" id="KW-1185">Reference proteome</keyword>
<accession>A0ABS5RBB7</accession>
<sequence>MSGTASPAGPLHSANITPLARLDIPGGGEVVVHKGHAFIGHMSPPLGTSIYDVRDPKAPRLVASLPPPDGYSHTHKVKVAGDLMITNVERHRRHFYRKGERIETVTGELAARLGRAPGAGEVAAALGVAPGDLDDLRAGLARGYSDGGFRVWDIADPAKPRELAYVKTGGIGVHRFDMDERYAYISTEMEGYVGNILVIYDLADPSHPREVSRWHLPGQHVAGGETLGWSGQRHRLHHALRVGDVMWASCWYAGAYAIDISDIAHPRTVGSFNYHPPYPEPTHTFFRLAQPIAGRQIALVIDEEHEHIPGQPHAFLWVLDVADLGRITPISTFHVGESASPYATTGGRFGAHQFQERQIGSLVFATWFSGGLRVIDLADPELPVERAYFIPAPAPGHAAPQSNDVDVDERGIVYLLDRDRGLDILRFEG</sequence>
<evidence type="ECO:0000313" key="2">
    <source>
        <dbReference type="Proteomes" id="UP001166585"/>
    </source>
</evidence>
<proteinExistence type="predicted"/>
<comment type="caution">
    <text evidence="1">The sequence shown here is derived from an EMBL/GenBank/DDBJ whole genome shotgun (WGS) entry which is preliminary data.</text>
</comment>